<dbReference type="GeneID" id="37620533"/>
<dbReference type="RefSeq" id="YP_009509254.1">
    <property type="nucleotide sequence ID" value="NC_039092.1"/>
</dbReference>
<keyword evidence="1" id="KW-0934">Plastid</keyword>
<proteinExistence type="predicted"/>
<protein>
    <submittedName>
        <fullName evidence="1">Uncharacterized protein</fullName>
    </submittedName>
</protein>
<keyword evidence="1" id="KW-0150">Chloroplast</keyword>
<dbReference type="EMBL" id="MH396013">
    <property type="protein sequence ID" value="AXI96904.1"/>
    <property type="molecule type" value="Genomic_DNA"/>
</dbReference>
<dbReference type="AlphaFoldDB" id="A0A345U8W8"/>
<name>A0A345U8W8_9FLOR</name>
<evidence type="ECO:0000313" key="1">
    <source>
        <dbReference type="EMBL" id="AXI96904.1"/>
    </source>
</evidence>
<gene>
    <name evidence="1" type="primary">orf327</name>
</gene>
<sequence>MIYIIHLLNKRVMGEIDMESLQFVSNVNNDLNIDDLLLETPIGWSSTCFDETIHYYTECNSGSEDIKNEDNQ</sequence>
<organism evidence="1">
    <name type="scientific">Gracilaria vermiculophylla</name>
    <dbReference type="NCBI Taxonomy" id="2608709"/>
    <lineage>
        <taxon>Eukaryota</taxon>
        <taxon>Rhodophyta</taxon>
        <taxon>Florideophyceae</taxon>
        <taxon>Rhodymeniophycidae</taxon>
        <taxon>Gracilariales</taxon>
        <taxon>Gracilariaceae</taxon>
        <taxon>Gracilaria</taxon>
    </lineage>
</organism>
<geneLocation type="chloroplast" evidence="1"/>
<accession>A0A345U8W8</accession>
<reference evidence="1" key="1">
    <citation type="submission" date="2018-05" db="EMBL/GenBank/DDBJ databases">
        <title>Organellar genomes of Gracilariaceae.</title>
        <authorList>
            <person name="Iha C."/>
            <person name="Oliveira M.C."/>
        </authorList>
    </citation>
    <scope>NUCLEOTIDE SEQUENCE</scope>
</reference>